<dbReference type="InterPro" id="IPR016571">
    <property type="entry name" value="Spore_coat_assembly_CotJB"/>
</dbReference>
<feature type="domain" description="Protein CotJB" evidence="1">
    <location>
        <begin position="6"/>
        <end position="79"/>
    </location>
</feature>
<evidence type="ECO:0000313" key="2">
    <source>
        <dbReference type="EMBL" id="QNO17736.1"/>
    </source>
</evidence>
<dbReference type="EMBL" id="CP060696">
    <property type="protein sequence ID" value="QNO17736.1"/>
    <property type="molecule type" value="Genomic_DNA"/>
</dbReference>
<keyword evidence="2" id="KW-0167">Capsid protein</keyword>
<name>A0A7G9WGC4_9FIRM</name>
<organism evidence="2 3">
    <name type="scientific">Caproicibacterium amylolyticum</name>
    <dbReference type="NCBI Taxonomy" id="2766537"/>
    <lineage>
        <taxon>Bacteria</taxon>
        <taxon>Bacillati</taxon>
        <taxon>Bacillota</taxon>
        <taxon>Clostridia</taxon>
        <taxon>Eubacteriales</taxon>
        <taxon>Oscillospiraceae</taxon>
        <taxon>Caproicibacterium</taxon>
    </lineage>
</organism>
<dbReference type="Proteomes" id="UP000516046">
    <property type="component" value="Chromosome"/>
</dbReference>
<dbReference type="RefSeq" id="WP_212506800.1">
    <property type="nucleotide sequence ID" value="NZ_CP060696.1"/>
</dbReference>
<reference evidence="2 3" key="1">
    <citation type="submission" date="2020-08" db="EMBL/GenBank/DDBJ databases">
        <authorList>
            <person name="Ren C."/>
            <person name="Gu Y."/>
            <person name="Xu Y."/>
        </authorList>
    </citation>
    <scope>NUCLEOTIDE SEQUENCE [LARGE SCALE GENOMIC DNA]</scope>
    <source>
        <strain evidence="2 3">LBM18003</strain>
    </source>
</reference>
<keyword evidence="2" id="KW-0946">Virion</keyword>
<sequence length="88" mass="10432">MTEQQRLLRKIGACQFAMWELKIFLDTHPNDCGAMKRLAEYQKQTQELISQYEETYGPLNISEATANRVAWVQEPWPWEIQAEREEKS</sequence>
<dbReference type="InterPro" id="IPR024207">
    <property type="entry name" value="CotJB_dom"/>
</dbReference>
<dbReference type="KEGG" id="caml:H6X83_12545"/>
<dbReference type="PIRSF" id="PIRSF010606">
    <property type="entry name" value="Spore_coat_CotJB"/>
    <property type="match status" value="1"/>
</dbReference>
<accession>A0A7G9WGC4</accession>
<dbReference type="Pfam" id="PF12652">
    <property type="entry name" value="CotJB"/>
    <property type="match status" value="1"/>
</dbReference>
<dbReference type="AlphaFoldDB" id="A0A7G9WGC4"/>
<evidence type="ECO:0000259" key="1">
    <source>
        <dbReference type="Pfam" id="PF12652"/>
    </source>
</evidence>
<keyword evidence="3" id="KW-1185">Reference proteome</keyword>
<evidence type="ECO:0000313" key="3">
    <source>
        <dbReference type="Proteomes" id="UP000516046"/>
    </source>
</evidence>
<gene>
    <name evidence="2" type="ORF">H6X83_12545</name>
</gene>
<proteinExistence type="predicted"/>
<protein>
    <submittedName>
        <fullName evidence="2">Spore coat protein CotJB</fullName>
    </submittedName>
</protein>